<dbReference type="GO" id="GO:0006629">
    <property type="term" value="P:lipid metabolic process"/>
    <property type="evidence" value="ECO:0007669"/>
    <property type="project" value="InterPro"/>
</dbReference>
<dbReference type="Pfam" id="PF03009">
    <property type="entry name" value="GDPD"/>
    <property type="match status" value="1"/>
</dbReference>
<dbReference type="PROSITE" id="PS51704">
    <property type="entry name" value="GP_PDE"/>
    <property type="match status" value="1"/>
</dbReference>
<dbReference type="PANTHER" id="PTHR46211">
    <property type="entry name" value="GLYCEROPHOSPHORYL DIESTER PHOSPHODIESTERASE"/>
    <property type="match status" value="1"/>
</dbReference>
<reference evidence="2" key="1">
    <citation type="submission" date="2020-05" db="EMBL/GenBank/DDBJ databases">
        <authorList>
            <person name="Chiriac C."/>
            <person name="Salcher M."/>
            <person name="Ghai R."/>
            <person name="Kavagutti S V."/>
        </authorList>
    </citation>
    <scope>NUCLEOTIDE SEQUENCE</scope>
</reference>
<evidence type="ECO:0000313" key="2">
    <source>
        <dbReference type="EMBL" id="CAB4741307.1"/>
    </source>
</evidence>
<feature type="domain" description="GP-PDE" evidence="1">
    <location>
        <begin position="1"/>
        <end position="224"/>
    </location>
</feature>
<dbReference type="AlphaFoldDB" id="A0A6J6T328"/>
<dbReference type="InterPro" id="IPR017946">
    <property type="entry name" value="PLC-like_Pdiesterase_TIM-brl"/>
</dbReference>
<protein>
    <submittedName>
        <fullName evidence="2">Unannotated protein</fullName>
    </submittedName>
</protein>
<evidence type="ECO:0000259" key="1">
    <source>
        <dbReference type="PROSITE" id="PS51704"/>
    </source>
</evidence>
<dbReference type="InterPro" id="IPR030395">
    <property type="entry name" value="GP_PDE_dom"/>
</dbReference>
<accession>A0A6J6T328</accession>
<dbReference type="GO" id="GO:0008081">
    <property type="term" value="F:phosphoric diester hydrolase activity"/>
    <property type="evidence" value="ECO:0007669"/>
    <property type="project" value="InterPro"/>
</dbReference>
<name>A0A6J6T328_9ZZZZ</name>
<sequence>MKVFAHRGSSGRNPEMTEQAYLAAIEDGAAGFECDVRLSGDRQVVCIHDANTKRVGTRKIRVSSSSLKELREVANVITLEELINIAIKSKRDLLIETKHPVAALGNIEVEVLKLLDKYSKQIQGSGIEIIVMSFSWFAVKRISNKFQGCKVSKYYLPALLTRTNVAALGLDLVKRRPGLVAKLQAKGIRVFVWTVNKKSELELCKELKIDGVITDYPKRAVRNV</sequence>
<organism evidence="2">
    <name type="scientific">freshwater metagenome</name>
    <dbReference type="NCBI Taxonomy" id="449393"/>
    <lineage>
        <taxon>unclassified sequences</taxon>
        <taxon>metagenomes</taxon>
        <taxon>ecological metagenomes</taxon>
    </lineage>
</organism>
<dbReference type="Gene3D" id="3.20.20.190">
    <property type="entry name" value="Phosphatidylinositol (PI) phosphodiesterase"/>
    <property type="match status" value="1"/>
</dbReference>
<dbReference type="EMBL" id="CAEZYV010000124">
    <property type="protein sequence ID" value="CAB4741307.1"/>
    <property type="molecule type" value="Genomic_DNA"/>
</dbReference>
<dbReference type="SUPFAM" id="SSF51695">
    <property type="entry name" value="PLC-like phosphodiesterases"/>
    <property type="match status" value="1"/>
</dbReference>
<proteinExistence type="predicted"/>
<gene>
    <name evidence="2" type="ORF">UFOPK2788_00796</name>
</gene>
<dbReference type="PANTHER" id="PTHR46211:SF13">
    <property type="entry name" value="GLYCEROPHOSPHODIESTER PHOSPHODIESTERASE 1-RELATED"/>
    <property type="match status" value="1"/>
</dbReference>